<keyword evidence="2" id="KW-0378">Hydrolase</keyword>
<gene>
    <name evidence="5" type="ORF">K461DRAFT_260651</name>
</gene>
<evidence type="ECO:0000256" key="1">
    <source>
        <dbReference type="ARBA" id="ARBA00006654"/>
    </source>
</evidence>
<dbReference type="PANTHER" id="PTHR11575">
    <property type="entry name" value="5'-NUCLEOTIDASE-RELATED"/>
    <property type="match status" value="1"/>
</dbReference>
<dbReference type="GO" id="GO:0009166">
    <property type="term" value="P:nucleotide catabolic process"/>
    <property type="evidence" value="ECO:0007669"/>
    <property type="project" value="InterPro"/>
</dbReference>
<feature type="domain" description="5'-Nucleotidase C-terminal" evidence="4">
    <location>
        <begin position="306"/>
        <end position="460"/>
    </location>
</feature>
<dbReference type="SUPFAM" id="SSF56300">
    <property type="entry name" value="Metallo-dependent phosphatases"/>
    <property type="match status" value="1"/>
</dbReference>
<keyword evidence="6" id="KW-1185">Reference proteome</keyword>
<dbReference type="Gene3D" id="3.90.780.10">
    <property type="entry name" value="5'-Nucleotidase, C-terminal domain"/>
    <property type="match status" value="1"/>
</dbReference>
<feature type="compositionally biased region" description="Acidic residues" evidence="3">
    <location>
        <begin position="578"/>
        <end position="588"/>
    </location>
</feature>
<dbReference type="GO" id="GO:0000166">
    <property type="term" value="F:nucleotide binding"/>
    <property type="evidence" value="ECO:0007669"/>
    <property type="project" value="UniProtKB-KW"/>
</dbReference>
<evidence type="ECO:0000313" key="5">
    <source>
        <dbReference type="EMBL" id="KAF2149289.1"/>
    </source>
</evidence>
<comment type="similarity">
    <text evidence="1 2">Belongs to the 5'-nucleotidase family.</text>
</comment>
<dbReference type="InterPro" id="IPR029052">
    <property type="entry name" value="Metallo-depent_PP-like"/>
</dbReference>
<evidence type="ECO:0000313" key="6">
    <source>
        <dbReference type="Proteomes" id="UP000799439"/>
    </source>
</evidence>
<keyword evidence="2" id="KW-0547">Nucleotide-binding</keyword>
<dbReference type="PRINTS" id="PR01607">
    <property type="entry name" value="APYRASEFAMLY"/>
</dbReference>
<protein>
    <submittedName>
        <fullName evidence="5">5'-nucleotidase</fullName>
    </submittedName>
</protein>
<feature type="region of interest" description="Disordered" evidence="3">
    <location>
        <begin position="515"/>
        <end position="600"/>
    </location>
</feature>
<dbReference type="EMBL" id="ML996091">
    <property type="protein sequence ID" value="KAF2149289.1"/>
    <property type="molecule type" value="Genomic_DNA"/>
</dbReference>
<dbReference type="Proteomes" id="UP000799439">
    <property type="component" value="Unassembled WGS sequence"/>
</dbReference>
<sequence length="654" mass="72168">MAPASVTVKEHTADAPPELRILHFNDVYHVEAGSRDPCGGISRFQTLCIQYKDDQAYAGQPELLTFFSGDAFNPSLESSVTKGSHMVPVLNNIGVDCACVGNHDFDFGIPQFKKLTKQCKFPWLLANIFEKDGKTILADCPPTKLVTSSTGIKIGLIGIAEQEWISTVNSLPADLPFQSSSETVTNYAAELRAQGAEMIIALCHQREVNDNRLASEVAPGVLDIILAGHDHDYRYSKVNGCHVLCSGSDFKQLSYIEAWRNPSGSNRWNFNITRRDVTKDLSEHPPTTKLIDSLFAGFRAKLDKPIGYTSAPLDVRFETVRRGESNYSNFVADLLRNYYNGDCAMIVGGTFRGDQVYCPGVIRLKDVMDCFPFEDPDVMISTPGSAIWDALENGVSKYPALEGRFPQVSNIEFKFDPNKPSGKRLLSVKIGGEPLDIVKLYKLVTRAYTVSGGDGFDCLKLKEKGGPSTWLVDEENGSLTSTLLRQYFMSIKVIGKWKNWTPQLHNHWSSVNDSLHKCQPVHPPTAPTSPISPTTRPAKRQRFTTSDTNGAGNANPAAPVTLTSRTRKGGSPAPPAESEPDSESDDEYVPPMPSDPVERERQLLVARKAVRKWRRRCGMHRTPGLCDALAEGIHWTQGIAPRVEGRIRIVGVNA</sequence>
<dbReference type="OrthoDB" id="10252235at2759"/>
<reference evidence="5" key="1">
    <citation type="journal article" date="2020" name="Stud. Mycol.">
        <title>101 Dothideomycetes genomes: a test case for predicting lifestyles and emergence of pathogens.</title>
        <authorList>
            <person name="Haridas S."/>
            <person name="Albert R."/>
            <person name="Binder M."/>
            <person name="Bloem J."/>
            <person name="Labutti K."/>
            <person name="Salamov A."/>
            <person name="Andreopoulos B."/>
            <person name="Baker S."/>
            <person name="Barry K."/>
            <person name="Bills G."/>
            <person name="Bluhm B."/>
            <person name="Cannon C."/>
            <person name="Castanera R."/>
            <person name="Culley D."/>
            <person name="Daum C."/>
            <person name="Ezra D."/>
            <person name="Gonzalez J."/>
            <person name="Henrissat B."/>
            <person name="Kuo A."/>
            <person name="Liang C."/>
            <person name="Lipzen A."/>
            <person name="Lutzoni F."/>
            <person name="Magnuson J."/>
            <person name="Mondo S."/>
            <person name="Nolan M."/>
            <person name="Ohm R."/>
            <person name="Pangilinan J."/>
            <person name="Park H.-J."/>
            <person name="Ramirez L."/>
            <person name="Alfaro M."/>
            <person name="Sun H."/>
            <person name="Tritt A."/>
            <person name="Yoshinaga Y."/>
            <person name="Zwiers L.-H."/>
            <person name="Turgeon B."/>
            <person name="Goodwin S."/>
            <person name="Spatafora J."/>
            <person name="Crous P."/>
            <person name="Grigoriev I."/>
        </authorList>
    </citation>
    <scope>NUCLEOTIDE SEQUENCE</scope>
    <source>
        <strain evidence="5">CBS 260.36</strain>
    </source>
</reference>
<organism evidence="5 6">
    <name type="scientific">Myriangium duriaei CBS 260.36</name>
    <dbReference type="NCBI Taxonomy" id="1168546"/>
    <lineage>
        <taxon>Eukaryota</taxon>
        <taxon>Fungi</taxon>
        <taxon>Dikarya</taxon>
        <taxon>Ascomycota</taxon>
        <taxon>Pezizomycotina</taxon>
        <taxon>Dothideomycetes</taxon>
        <taxon>Dothideomycetidae</taxon>
        <taxon>Myriangiales</taxon>
        <taxon>Myriangiaceae</taxon>
        <taxon>Myriangium</taxon>
    </lineage>
</organism>
<dbReference type="AlphaFoldDB" id="A0A9P4IV16"/>
<dbReference type="SUPFAM" id="SSF55816">
    <property type="entry name" value="5'-nucleotidase (syn. UDP-sugar hydrolase), C-terminal domain"/>
    <property type="match status" value="1"/>
</dbReference>
<dbReference type="InterPro" id="IPR036907">
    <property type="entry name" value="5'-Nucleotdase_C_sf"/>
</dbReference>
<dbReference type="Pfam" id="PF02872">
    <property type="entry name" value="5_nucleotid_C"/>
    <property type="match status" value="1"/>
</dbReference>
<comment type="caution">
    <text evidence="5">The sequence shown here is derived from an EMBL/GenBank/DDBJ whole genome shotgun (WGS) entry which is preliminary data.</text>
</comment>
<name>A0A9P4IV16_9PEZI</name>
<evidence type="ECO:0000259" key="4">
    <source>
        <dbReference type="Pfam" id="PF02872"/>
    </source>
</evidence>
<evidence type="ECO:0000256" key="2">
    <source>
        <dbReference type="RuleBase" id="RU362119"/>
    </source>
</evidence>
<dbReference type="InterPro" id="IPR008334">
    <property type="entry name" value="5'-Nucleotdase_C"/>
</dbReference>
<dbReference type="PANTHER" id="PTHR11575:SF48">
    <property type="entry name" value="5'-NUCLEOTIDASE"/>
    <property type="match status" value="1"/>
</dbReference>
<evidence type="ECO:0000256" key="3">
    <source>
        <dbReference type="SAM" id="MobiDB-lite"/>
    </source>
</evidence>
<accession>A0A9P4IV16</accession>
<dbReference type="InterPro" id="IPR006179">
    <property type="entry name" value="5_nucleotidase/apyrase"/>
</dbReference>
<proteinExistence type="inferred from homology"/>
<dbReference type="Gene3D" id="3.60.21.10">
    <property type="match status" value="1"/>
</dbReference>
<feature type="compositionally biased region" description="Low complexity" evidence="3">
    <location>
        <begin position="549"/>
        <end position="559"/>
    </location>
</feature>
<dbReference type="GO" id="GO:0016787">
    <property type="term" value="F:hydrolase activity"/>
    <property type="evidence" value="ECO:0007669"/>
    <property type="project" value="UniProtKB-KW"/>
</dbReference>